<accession>A0A0W0G8S2</accession>
<sequence length="283" mass="30945">MNLLKTKLNDNHERHYTPVVDQGLLKSFFQASGVGIGGFAQRTRNAPDTSKKNHHSTLPNVKYSDTDRNPSERIQLLPPARCRWGVVVGREIKLQDPGICVLSFSLLDMRRLATLGPGSNLGSPKGQGLHLTSNKTDARTHRSQMHISTMVQKTSDRKEIRPSLTVAVSYWVACGNMSGFSQQDAEENVFGLAIGSSQSDHNGFFPTSLPTTTSTSQTFSSLLSILHARPAFPSRTWSVVEKALKAGVDIIHQTSIVALESCSIGWAERTSTTTDLTLILLST</sequence>
<evidence type="ECO:0000256" key="1">
    <source>
        <dbReference type="SAM" id="MobiDB-lite"/>
    </source>
</evidence>
<dbReference type="Proteomes" id="UP000054988">
    <property type="component" value="Unassembled WGS sequence"/>
</dbReference>
<dbReference type="AlphaFoldDB" id="A0A0W0G8S2"/>
<feature type="region of interest" description="Disordered" evidence="1">
    <location>
        <begin position="40"/>
        <end position="72"/>
    </location>
</feature>
<comment type="caution">
    <text evidence="2">The sequence shown here is derived from an EMBL/GenBank/DDBJ whole genome shotgun (WGS) entry which is preliminary data.</text>
</comment>
<gene>
    <name evidence="2" type="ORF">WG66_2462</name>
</gene>
<dbReference type="EMBL" id="LATX01000814">
    <property type="protein sequence ID" value="KTB44964.1"/>
    <property type="molecule type" value="Genomic_DNA"/>
</dbReference>
<name>A0A0W0G8S2_MONRR</name>
<protein>
    <submittedName>
        <fullName evidence="2">Uncharacterized protein</fullName>
    </submittedName>
</protein>
<evidence type="ECO:0000313" key="2">
    <source>
        <dbReference type="EMBL" id="KTB44964.1"/>
    </source>
</evidence>
<proteinExistence type="predicted"/>
<evidence type="ECO:0000313" key="3">
    <source>
        <dbReference type="Proteomes" id="UP000054988"/>
    </source>
</evidence>
<reference evidence="2 3" key="1">
    <citation type="submission" date="2015-12" db="EMBL/GenBank/DDBJ databases">
        <title>Draft genome sequence of Moniliophthora roreri, the causal agent of frosty pod rot of cacao.</title>
        <authorList>
            <person name="Aime M.C."/>
            <person name="Diaz-Valderrama J.R."/>
            <person name="Kijpornyongpan T."/>
            <person name="Phillips-Mora W."/>
        </authorList>
    </citation>
    <scope>NUCLEOTIDE SEQUENCE [LARGE SCALE GENOMIC DNA]</scope>
    <source>
        <strain evidence="2 3">MCA 2952</strain>
    </source>
</reference>
<organism evidence="2 3">
    <name type="scientific">Moniliophthora roreri</name>
    <name type="common">Frosty pod rot fungus</name>
    <name type="synonym">Monilia roreri</name>
    <dbReference type="NCBI Taxonomy" id="221103"/>
    <lineage>
        <taxon>Eukaryota</taxon>
        <taxon>Fungi</taxon>
        <taxon>Dikarya</taxon>
        <taxon>Basidiomycota</taxon>
        <taxon>Agaricomycotina</taxon>
        <taxon>Agaricomycetes</taxon>
        <taxon>Agaricomycetidae</taxon>
        <taxon>Agaricales</taxon>
        <taxon>Marasmiineae</taxon>
        <taxon>Marasmiaceae</taxon>
        <taxon>Moniliophthora</taxon>
    </lineage>
</organism>
<feature type="region of interest" description="Disordered" evidence="1">
    <location>
        <begin position="118"/>
        <end position="154"/>
    </location>
</feature>